<reference evidence="1" key="7">
    <citation type="journal article" date="2004" name="Genome Res.">
        <title>The status, quality, and expansion of the NIH full-length cDNA project: the Mammalian Gene Collection (MGC).</title>
        <authorList>
            <consortium name="The MGC Project Team"/>
            <person name="Gerhard D.S."/>
            <person name="Wagner L."/>
            <person name="Feingold E.A."/>
            <person name="Shenmen C.M."/>
            <person name="Grouse L.H."/>
            <person name="Schuler G."/>
            <person name="Klein S.L."/>
            <person name="Old S."/>
            <person name="Rasooly R."/>
            <person name="Good P."/>
            <person name="Guyer M."/>
            <person name="Peck A.M."/>
            <person name="Derge J.G."/>
            <person name="Lipman D."/>
            <person name="Collins F.S."/>
            <person name="Jang W."/>
            <person name="Sherry S."/>
            <person name="Feolo M."/>
            <person name="Misquitta L."/>
            <person name="Lee E."/>
            <person name="Rotmistrovsky K."/>
            <person name="Greenhut S.F."/>
            <person name="Schaefer C.F."/>
            <person name="Buetow K."/>
            <person name="Bonner T.I."/>
            <person name="Haussler D."/>
            <person name="Kent J."/>
            <person name="Kiekhaus M."/>
            <person name="Furey T."/>
            <person name="Brent M."/>
            <person name="Prange C."/>
            <person name="Schreiber K."/>
            <person name="Shapiro N."/>
            <person name="Bhat N.K."/>
            <person name="Hopkins R.F."/>
            <person name="Hsie F."/>
            <person name="Driscoll T."/>
            <person name="Soares M.B."/>
            <person name="Casavant T.L."/>
            <person name="Scheetz T.E."/>
            <person name="Brown-stein M.J."/>
            <person name="Usdin T.B."/>
            <person name="Toshiyuki S."/>
            <person name="Carninci P."/>
            <person name="Piao Y."/>
            <person name="Dudekula D.B."/>
            <person name="Ko M.S."/>
            <person name="Kawakami K."/>
            <person name="Suzuki Y."/>
            <person name="Sugano S."/>
            <person name="Gruber C.E."/>
            <person name="Smith M.R."/>
            <person name="Simmons B."/>
            <person name="Moore T."/>
            <person name="Waterman R."/>
            <person name="Johnson S.L."/>
            <person name="Ruan Y."/>
            <person name="Wei C.L."/>
            <person name="Mathavan S."/>
            <person name="Gunaratne P.H."/>
            <person name="Wu J."/>
            <person name="Garcia A.M."/>
            <person name="Hulyk S.W."/>
            <person name="Fuh E."/>
            <person name="Yuan Y."/>
            <person name="Sneed A."/>
            <person name="Kowis C."/>
            <person name="Hodgson A."/>
            <person name="Muzny D.M."/>
            <person name="McPherson J."/>
            <person name="Gibbs R.A."/>
            <person name="Fahey J."/>
            <person name="Helton E."/>
            <person name="Ketteman M."/>
            <person name="Madan A."/>
            <person name="Rodrigues S."/>
            <person name="Sanchez A."/>
            <person name="Whiting M."/>
            <person name="Madari A."/>
            <person name="Young A.C."/>
            <person name="Wetherby K.D."/>
            <person name="Granite S.J."/>
            <person name="Kwong P.N."/>
            <person name="Brinkley C.P."/>
            <person name="Pearson R.L."/>
            <person name="Bouffard G.G."/>
            <person name="Blakesly R.W."/>
            <person name="Green E.D."/>
            <person name="Dickson M.C."/>
            <person name="Rodriguez A.C."/>
            <person name="Grimwood J."/>
            <person name="Schmutz J."/>
            <person name="Myers R.M."/>
            <person name="Butterfield Y.S."/>
            <person name="Griffith M."/>
            <person name="Griffith O.L."/>
            <person name="Krzywinski M.I."/>
            <person name="Liao N."/>
            <person name="Morin R."/>
            <person name="Morrin R."/>
            <person name="Palmquist D."/>
            <person name="Petrescu A.S."/>
            <person name="Skalska U."/>
            <person name="Smailus D.E."/>
            <person name="Stott J.M."/>
            <person name="Schnerch A."/>
            <person name="Schein J.E."/>
            <person name="Jones S.J."/>
            <person name="Holt R.A."/>
            <person name="Baross A."/>
            <person name="Marra M.A."/>
            <person name="Clifton S."/>
            <person name="Makowski K.A."/>
            <person name="Bosak S."/>
            <person name="Malek J."/>
        </authorList>
    </citation>
    <scope>NUCLEOTIDE SEQUENCE [LARGE SCALE MRNA]</scope>
    <source>
        <tissue evidence="1">Brain</tissue>
    </source>
</reference>
<dbReference type="AlphaFoldDB" id="Q8C8H6"/>
<proteinExistence type="evidence at transcript level"/>
<dbReference type="MGI" id="MGI:3647654">
    <property type="gene designation" value="Gm4876"/>
</dbReference>
<dbReference type="EMBL" id="BC120768">
    <property type="protein sequence ID" value="AAI20769.1"/>
    <property type="molecule type" value="mRNA"/>
</dbReference>
<dbReference type="EMBL" id="AK047082">
    <property type="protein sequence ID" value="BAC32955.1"/>
    <property type="molecule type" value="mRNA"/>
</dbReference>
<organism evidence="2">
    <name type="scientific">Mus musculus</name>
    <name type="common">Mouse</name>
    <dbReference type="NCBI Taxonomy" id="10090"/>
    <lineage>
        <taxon>Eukaryota</taxon>
        <taxon>Metazoa</taxon>
        <taxon>Chordata</taxon>
        <taxon>Craniata</taxon>
        <taxon>Vertebrata</taxon>
        <taxon>Euteleostomi</taxon>
        <taxon>Mammalia</taxon>
        <taxon>Eutheria</taxon>
        <taxon>Euarchontoglires</taxon>
        <taxon>Glires</taxon>
        <taxon>Rodentia</taxon>
        <taxon>Myomorpha</taxon>
        <taxon>Muroidea</taxon>
        <taxon>Muridae</taxon>
        <taxon>Murinae</taxon>
        <taxon>Mus</taxon>
        <taxon>Mus</taxon>
    </lineage>
</organism>
<reference evidence="2" key="8">
    <citation type="journal article" date="2005" name="Science">
        <title>The Transcriptional Landscape of the Mammalian Genome.</title>
        <authorList>
            <consortium name="The FANTOM Consortium"/>
            <consortium name="Riken Genome Exploration Research Group and Genome Science Group (Genome Network Project Core Group)"/>
        </authorList>
    </citation>
    <scope>NUCLEOTIDE SEQUENCE</scope>
    <source>
        <strain evidence="2">C57BL/6J</strain>
        <tissue evidence="2">Cerebellum</tissue>
    </source>
</reference>
<reference evidence="2" key="3">
    <citation type="journal article" date="2000" name="Genome Res.">
        <title>RIKEN integrated sequence analysis (RISA) system--384-format sequencing pipeline with 384 multicapillary sequencer.</title>
        <authorList>
            <person name="Shibata K."/>
            <person name="Itoh M."/>
            <person name="Aizawa K."/>
            <person name="Nagaoka S."/>
            <person name="Sasaki N."/>
            <person name="Carninci P."/>
            <person name="Konno H."/>
            <person name="Akiyama J."/>
            <person name="Nishi K."/>
            <person name="Kitsunai T."/>
            <person name="Tashiro H."/>
            <person name="Itoh M."/>
            <person name="Sumi N."/>
            <person name="Ishii Y."/>
            <person name="Nakamura S."/>
            <person name="Hazama M."/>
            <person name="Nishine T."/>
            <person name="Harada A."/>
            <person name="Yamamoto R."/>
            <person name="Matsumoto H."/>
            <person name="Sakaguchi S."/>
            <person name="Ikegami T."/>
            <person name="Kashiwagi K."/>
            <person name="Fujiwake S."/>
            <person name="Inoue K."/>
            <person name="Togawa Y."/>
            <person name="Izawa M."/>
            <person name="Ohara E."/>
            <person name="Watahiki M."/>
            <person name="Yoneda Y."/>
            <person name="Ishikawa T."/>
            <person name="Ozawa K."/>
            <person name="Tanaka T."/>
            <person name="Matsuura S."/>
            <person name="Kawai J."/>
            <person name="Okazaki Y."/>
            <person name="Muramatsu M."/>
            <person name="Inoue Y."/>
            <person name="Kira A."/>
            <person name="Hayashizaki Y."/>
        </authorList>
    </citation>
    <scope>NUCLEOTIDE SEQUENCE</scope>
    <source>
        <strain evidence="2">C57BL/6J</strain>
        <tissue evidence="2">Cerebellum</tissue>
    </source>
</reference>
<sequence length="124" mass="14156">MAVFPFCLFSHFPSKYFASSGRLCQAEVGSLEDCIPLICGIRLLPWQRLLTRRNTSRSWAIPSSFLPLLHMLGYSDSHTGPERAFSNRKLCSWNVNFILFAFQDTEVFGSVYFCSRWAGPSCLF</sequence>
<reference evidence="2" key="2">
    <citation type="journal article" date="2000" name="Genome Res.">
        <title>Normalization and subtraction of cap-trapper-selected cDNAs to prepare full-length cDNA libraries for rapid discovery of new genes.</title>
        <authorList>
            <person name="Carninci P."/>
            <person name="Shibata Y."/>
            <person name="Hayatsu N."/>
            <person name="Sugahara Y."/>
            <person name="Shibata K."/>
            <person name="Itoh M."/>
            <person name="Konno H."/>
            <person name="Okazaki Y."/>
            <person name="Muramatsu M."/>
            <person name="Hayashizaki Y."/>
        </authorList>
    </citation>
    <scope>NUCLEOTIDE SEQUENCE</scope>
    <source>
        <strain evidence="2">C57BL/6J</strain>
        <tissue evidence="2">Cerebellum</tissue>
    </source>
</reference>
<name>Q8C8H6_MOUSE</name>
<reference evidence="2" key="6">
    <citation type="journal article" date="2002" name="Nature">
        <title>Analysis of the mouse transcriptome based on functional annotation of 60,770 full-length cDNAs.</title>
        <authorList>
            <consortium name="The FANTOM Consortium and the RIKEN Genome Exploration Research Group Phase I and II Team"/>
        </authorList>
    </citation>
    <scope>NUCLEOTIDE SEQUENCE</scope>
    <source>
        <strain evidence="2">C57BL/6J</strain>
        <tissue evidence="2">Cerebellum</tissue>
    </source>
</reference>
<reference evidence="2" key="1">
    <citation type="journal article" date="1999" name="Methods Enzymol.">
        <title>High-efficiency full-length cDNA cloning.</title>
        <authorList>
            <person name="Carninci P."/>
            <person name="Hayashizaki Y."/>
        </authorList>
    </citation>
    <scope>NUCLEOTIDE SEQUENCE</scope>
    <source>
        <strain evidence="2">C57BL/6J</strain>
        <tissue evidence="2">Cerebellum</tissue>
    </source>
</reference>
<evidence type="ECO:0000313" key="2">
    <source>
        <dbReference type="EMBL" id="BAC32955.1"/>
    </source>
</evidence>
<dbReference type="EMBL" id="BC120770">
    <property type="protein sequence ID" value="AAI20771.1"/>
    <property type="molecule type" value="mRNA"/>
</dbReference>
<reference evidence="2" key="4">
    <citation type="journal article" date="2001" name="Nature">
        <title>Functional annotation of a full-length mouse cDNA collection.</title>
        <authorList>
            <consortium name="The RIKEN Genome Exploration Research Group Phase II Team and the FANTOM Consortium"/>
        </authorList>
    </citation>
    <scope>NUCLEOTIDE SEQUENCE</scope>
    <source>
        <strain evidence="2">C57BL/6J</strain>
        <tissue evidence="2">Cerebellum</tissue>
    </source>
</reference>
<reference evidence="2" key="9">
    <citation type="journal article" date="2005" name="Science">
        <title>Antisense Transcription in the Mammalian Transcriptome.</title>
        <authorList>
            <consortium name="RIKEN Genome Exploration Research Group and Genome Science Group (Genome Network Project Core Group) and the FANTOM Consortium"/>
        </authorList>
    </citation>
    <scope>NUCLEOTIDE SEQUENCE</scope>
    <source>
        <strain evidence="2">C57BL/6J</strain>
        <tissue evidence="2">Cerebellum</tissue>
    </source>
</reference>
<accession>Q8C8H6</accession>
<gene>
    <name evidence="3" type="primary">Gm4876</name>
    <name evidence="1" type="synonym">EG232599</name>
</gene>
<dbReference type="AGR" id="MGI:3647654"/>
<protein>
    <submittedName>
        <fullName evidence="1">Predicted gene, EG232599</fullName>
    </submittedName>
</protein>
<reference evidence="2" key="5">
    <citation type="submission" date="2001-07" db="EMBL/GenBank/DDBJ databases">
        <authorList>
            <person name="Adachi J."/>
            <person name="Aizawa K."/>
            <person name="Akimura T."/>
            <person name="Arakawa T."/>
            <person name="Bono H."/>
            <person name="Carninci P."/>
            <person name="Fukuda S."/>
            <person name="Furuno M."/>
            <person name="Hanagaki T."/>
            <person name="Hara A."/>
            <person name="Hashizume W."/>
            <person name="Hayashida K."/>
            <person name="Hayatsu N."/>
            <person name="Hiramoto K."/>
            <person name="Hiraoka T."/>
            <person name="Hirozane T."/>
            <person name="Hori F."/>
            <person name="Imotani K."/>
            <person name="Ishii Y."/>
            <person name="Itoh M."/>
            <person name="Kagawa I."/>
            <person name="Kasukawa T."/>
            <person name="Katoh H."/>
            <person name="Kawai J."/>
            <person name="Kojima Y."/>
            <person name="Kondo S."/>
            <person name="Konno H."/>
            <person name="Kouda M."/>
            <person name="Koya S."/>
            <person name="Kurihara C."/>
            <person name="Matsuyama T."/>
            <person name="Miyazaki A."/>
            <person name="Murata M."/>
            <person name="Nakamura M."/>
            <person name="Nishi K."/>
            <person name="Nomura K."/>
            <person name="Numazaki R."/>
            <person name="Ohno M."/>
            <person name="Ohsato N."/>
            <person name="Okazaki Y."/>
            <person name="Saito R."/>
            <person name="Saitoh H."/>
            <person name="Sakai C."/>
            <person name="Sakai K."/>
            <person name="Sakazume N."/>
            <person name="Sano H."/>
            <person name="Sasaki D."/>
            <person name="Shibata K."/>
            <person name="Shinagawa A."/>
            <person name="Shiraki T."/>
            <person name="Sogabe Y."/>
            <person name="Tagami M."/>
            <person name="Tagawa A."/>
            <person name="Takahashi F."/>
            <person name="Takaku-Akahira S."/>
            <person name="Takeda Y."/>
            <person name="Tanaka T."/>
            <person name="Tomaru A."/>
            <person name="Toya T."/>
            <person name="Yasunishi A."/>
            <person name="Muramatsu M."/>
            <person name="Hayashizaki Y."/>
        </authorList>
    </citation>
    <scope>NUCLEOTIDE SEQUENCE</scope>
    <source>
        <strain evidence="2">C57BL/6J</strain>
        <tissue evidence="2">Cerebellum</tissue>
    </source>
</reference>
<evidence type="ECO:0000313" key="3">
    <source>
        <dbReference type="MGI" id="MGI:3647654"/>
    </source>
</evidence>
<evidence type="ECO:0000313" key="1">
    <source>
        <dbReference type="EMBL" id="AAI20769.1"/>
    </source>
</evidence>
<dbReference type="OrthoDB" id="9555906at2759"/>